<dbReference type="Gene3D" id="3.40.50.11310">
    <property type="entry name" value="Bacterial phosphonate metabolism protein PhnH"/>
    <property type="match status" value="1"/>
</dbReference>
<dbReference type="RefSeq" id="WP_138285822.1">
    <property type="nucleotide sequence ID" value="NZ_CP058350.1"/>
</dbReference>
<dbReference type="InterPro" id="IPR008772">
    <property type="entry name" value="Phosphonate_metab_PhnH"/>
</dbReference>
<dbReference type="Pfam" id="PF05845">
    <property type="entry name" value="PhnH"/>
    <property type="match status" value="1"/>
</dbReference>
<dbReference type="Proteomes" id="UP000308530">
    <property type="component" value="Chromosome"/>
</dbReference>
<keyword evidence="2" id="KW-1185">Reference proteome</keyword>
<organism evidence="1 2">
    <name type="scientific">Peteryoungia desertarenae</name>
    <dbReference type="NCBI Taxonomy" id="1813451"/>
    <lineage>
        <taxon>Bacteria</taxon>
        <taxon>Pseudomonadati</taxon>
        <taxon>Pseudomonadota</taxon>
        <taxon>Alphaproteobacteria</taxon>
        <taxon>Hyphomicrobiales</taxon>
        <taxon>Rhizobiaceae</taxon>
        <taxon>Peteryoungia</taxon>
    </lineage>
</organism>
<accession>A0ABX6QKF1</accession>
<gene>
    <name evidence="1" type="primary">phnH</name>
    <name evidence="1" type="ORF">FE840_005515</name>
</gene>
<name>A0ABX6QKF1_9HYPH</name>
<protein>
    <submittedName>
        <fullName evidence="1">Phosphonate C-P lyase system protein PhnH</fullName>
    </submittedName>
</protein>
<dbReference type="SUPFAM" id="SSF159709">
    <property type="entry name" value="PhnH-like"/>
    <property type="match status" value="1"/>
</dbReference>
<evidence type="ECO:0000313" key="1">
    <source>
        <dbReference type="EMBL" id="QLF69041.1"/>
    </source>
</evidence>
<dbReference type="PIRSF" id="PIRSF020680">
    <property type="entry name" value="PhnH"/>
    <property type="match status" value="1"/>
</dbReference>
<proteinExistence type="predicted"/>
<reference evidence="1 2" key="1">
    <citation type="submission" date="2020-06" db="EMBL/GenBank/DDBJ databases">
        <title>Genome sequence of Rhizobium sp strain ADMK78.</title>
        <authorList>
            <person name="Rahi P."/>
        </authorList>
    </citation>
    <scope>NUCLEOTIDE SEQUENCE [LARGE SCALE GENOMIC DNA]</scope>
    <source>
        <strain evidence="1 2">ADMK78</strain>
    </source>
</reference>
<dbReference type="GO" id="GO:0016829">
    <property type="term" value="F:lyase activity"/>
    <property type="evidence" value="ECO:0007669"/>
    <property type="project" value="UniProtKB-KW"/>
</dbReference>
<dbReference type="NCBIfam" id="TIGR03292">
    <property type="entry name" value="PhnH_redo"/>
    <property type="match status" value="1"/>
</dbReference>
<evidence type="ECO:0000313" key="2">
    <source>
        <dbReference type="Proteomes" id="UP000308530"/>
    </source>
</evidence>
<sequence>MDATSQSLSGGFPDAVYNSQAVFRVLMDCMARPGTTGMIDPEVTPPAPLGAAAGALLLTLCDHDTPIWLTPGLAKSELPAWISFHSGAPLTREKTEARFAVAETRVMVPSFSHFALGSQDYPDRSTTIVIEVEALEGGPVLQLTGPGIRDEARIAPKGLPEMFLRQWTDNRALFPRGVDVILTLGRQILALPRTCKITELEG</sequence>
<dbReference type="EMBL" id="CP058350">
    <property type="protein sequence ID" value="QLF69041.1"/>
    <property type="molecule type" value="Genomic_DNA"/>
</dbReference>
<keyword evidence="1" id="KW-0456">Lyase</keyword>
<dbReference type="InterPro" id="IPR038058">
    <property type="entry name" value="PhnH-like_sp"/>
</dbReference>